<gene>
    <name evidence="5" type="ORF">H1164_02600</name>
</gene>
<dbReference type="Gene3D" id="3.40.630.190">
    <property type="entry name" value="LCP protein"/>
    <property type="match status" value="1"/>
</dbReference>
<comment type="caution">
    <text evidence="5">The sequence shown here is derived from an EMBL/GenBank/DDBJ whole genome shotgun (WGS) entry which is preliminary data.</text>
</comment>
<evidence type="ECO:0000256" key="2">
    <source>
        <dbReference type="SAM" id="MobiDB-lite"/>
    </source>
</evidence>
<name>A0A7W1X838_9BACL</name>
<keyword evidence="3" id="KW-0472">Membrane</keyword>
<dbReference type="NCBIfam" id="TIGR00350">
    <property type="entry name" value="lytR_cpsA_psr"/>
    <property type="match status" value="1"/>
</dbReference>
<dbReference type="OrthoDB" id="27330at2"/>
<accession>A0A7W1X838</accession>
<dbReference type="Proteomes" id="UP000530514">
    <property type="component" value="Unassembled WGS sequence"/>
</dbReference>
<feature type="compositionally biased region" description="Polar residues" evidence="2">
    <location>
        <begin position="340"/>
        <end position="356"/>
    </location>
</feature>
<dbReference type="InterPro" id="IPR004474">
    <property type="entry name" value="LytR_CpsA_psr"/>
</dbReference>
<keyword evidence="3" id="KW-1133">Transmembrane helix</keyword>
<dbReference type="PANTHER" id="PTHR33392">
    <property type="entry name" value="POLYISOPRENYL-TEICHOIC ACID--PEPTIDOGLYCAN TEICHOIC ACID TRANSFERASE TAGU"/>
    <property type="match status" value="1"/>
</dbReference>
<feature type="region of interest" description="Disordered" evidence="2">
    <location>
        <begin position="320"/>
        <end position="356"/>
    </location>
</feature>
<organism evidence="5 6">
    <name type="scientific">Thermoactinomyces daqus</name>
    <dbReference type="NCBI Taxonomy" id="1329516"/>
    <lineage>
        <taxon>Bacteria</taxon>
        <taxon>Bacillati</taxon>
        <taxon>Bacillota</taxon>
        <taxon>Bacilli</taxon>
        <taxon>Bacillales</taxon>
        <taxon>Thermoactinomycetaceae</taxon>
        <taxon>Thermoactinomyces</taxon>
    </lineage>
</organism>
<evidence type="ECO:0000259" key="4">
    <source>
        <dbReference type="Pfam" id="PF03816"/>
    </source>
</evidence>
<sequence>MERVERSRIHRVRKKRKKKWTFRILTVFILLILGVGAYFGTQIWGAFANSGKKLSKSDLRKSQVEFQKAPFTVLLIGTDQRGHTANWRSDVLILAAVNPKTKSIKLVSIPRDVYTEIPNSGGVKTKINAAPYYGYKSGVGQVQNIRLAIEHVLHIPVDYYARINFQGFEDIVDALNGVDVNVKFPFHQAAIGGKMVYFEPGEHHLNGSEALAYVRMRHQDPKGDLGRNERQREVISALINKMASAEGVFNFGDVMKAVGNNFEMSFQATDIPALIELYRSIPQQNIETLQANVTFEKIPGVGDVDILNQAERDRINKIMSEQLGIKPQPGGTTGAGVGTDDSNQSNGQSTGESDSY</sequence>
<comment type="similarity">
    <text evidence="1">Belongs to the LytR/CpsA/Psr (LCP) family.</text>
</comment>
<dbReference type="EMBL" id="JACEIP010000003">
    <property type="protein sequence ID" value="MBA4541792.1"/>
    <property type="molecule type" value="Genomic_DNA"/>
</dbReference>
<evidence type="ECO:0000313" key="6">
    <source>
        <dbReference type="Proteomes" id="UP000530514"/>
    </source>
</evidence>
<feature type="domain" description="Cell envelope-related transcriptional attenuator" evidence="4">
    <location>
        <begin position="88"/>
        <end position="243"/>
    </location>
</feature>
<dbReference type="Pfam" id="PF03816">
    <property type="entry name" value="LytR_cpsA_psr"/>
    <property type="match status" value="1"/>
</dbReference>
<evidence type="ECO:0000313" key="5">
    <source>
        <dbReference type="EMBL" id="MBA4541792.1"/>
    </source>
</evidence>
<protein>
    <submittedName>
        <fullName evidence="5">LCP family protein</fullName>
    </submittedName>
</protein>
<keyword evidence="6" id="KW-1185">Reference proteome</keyword>
<dbReference type="AlphaFoldDB" id="A0A7W1X838"/>
<dbReference type="PANTHER" id="PTHR33392:SF6">
    <property type="entry name" value="POLYISOPRENYL-TEICHOIC ACID--PEPTIDOGLYCAN TEICHOIC ACID TRANSFERASE TAGU"/>
    <property type="match status" value="1"/>
</dbReference>
<reference evidence="5 6" key="1">
    <citation type="submission" date="2020-07" db="EMBL/GenBank/DDBJ databases">
        <authorList>
            <person name="Feng H."/>
        </authorList>
    </citation>
    <scope>NUCLEOTIDE SEQUENCE [LARGE SCALE GENOMIC DNA]</scope>
    <source>
        <strain evidence="6">s-11</strain>
    </source>
</reference>
<keyword evidence="3" id="KW-0812">Transmembrane</keyword>
<evidence type="ECO:0000256" key="3">
    <source>
        <dbReference type="SAM" id="Phobius"/>
    </source>
</evidence>
<feature type="transmembrane region" description="Helical" evidence="3">
    <location>
        <begin position="20"/>
        <end position="40"/>
    </location>
</feature>
<dbReference type="InterPro" id="IPR050922">
    <property type="entry name" value="LytR/CpsA/Psr_CW_biosynth"/>
</dbReference>
<proteinExistence type="inferred from homology"/>
<evidence type="ECO:0000256" key="1">
    <source>
        <dbReference type="ARBA" id="ARBA00006068"/>
    </source>
</evidence>
<dbReference type="RefSeq" id="WP_052154085.1">
    <property type="nucleotide sequence ID" value="NZ_JACEIP010000003.1"/>
</dbReference>